<organism evidence="3 4">
    <name type="scientific">Alcaligenes xylosoxydans xylosoxydans</name>
    <name type="common">Achromobacter xylosoxidans</name>
    <dbReference type="NCBI Taxonomy" id="85698"/>
    <lineage>
        <taxon>Bacteria</taxon>
        <taxon>Pseudomonadati</taxon>
        <taxon>Pseudomonadota</taxon>
        <taxon>Betaproteobacteria</taxon>
        <taxon>Burkholderiales</taxon>
        <taxon>Alcaligenaceae</taxon>
        <taxon>Achromobacter</taxon>
    </lineage>
</organism>
<dbReference type="Proteomes" id="UP000285324">
    <property type="component" value="Unassembled WGS sequence"/>
</dbReference>
<dbReference type="InterPro" id="IPR050553">
    <property type="entry name" value="Thioredoxin_ResA/DsbE_sf"/>
</dbReference>
<protein>
    <submittedName>
        <fullName evidence="3">TlpA family protein disulfide reductase</fullName>
    </submittedName>
</protein>
<dbReference type="InterPro" id="IPR013766">
    <property type="entry name" value="Thioredoxin_domain"/>
</dbReference>
<gene>
    <name evidence="3" type="ORF">DY367_02105</name>
</gene>
<dbReference type="Gene3D" id="3.40.30.10">
    <property type="entry name" value="Glutaredoxin"/>
    <property type="match status" value="1"/>
</dbReference>
<feature type="region of interest" description="Disordered" evidence="1">
    <location>
        <begin position="165"/>
        <end position="190"/>
    </location>
</feature>
<reference evidence="3 4" key="1">
    <citation type="submission" date="2018-08" db="EMBL/GenBank/DDBJ databases">
        <title>Achromobacter xylosoxidans Genome sequencing and assembly.</title>
        <authorList>
            <person name="Wang R."/>
            <person name="Rensing C."/>
            <person name="Li Y."/>
        </authorList>
    </citation>
    <scope>NUCLEOTIDE SEQUENCE [LARGE SCALE GENOMIC DNA]</scope>
    <source>
        <strain evidence="3 4">GD003A</strain>
    </source>
</reference>
<dbReference type="Pfam" id="PF00578">
    <property type="entry name" value="AhpC-TSA"/>
    <property type="match status" value="1"/>
</dbReference>
<sequence>MPRSDTHTDVLPPPLQADEWLNADGPIDLAALRGKVVLLHAFQMLCPGCLSHGLPQAERVHRLFRGQDVAVIGLHTVFEHHDVMGPAALRAFNHEYRWSFPIGIDRPAAASSIPMTMQAYGLRGTPSLVLLDRQGRVRLQHFGSIEDLALGAAIGRLLAEHDAPAEHAAASDDPARGECNAESCPAPRPQ</sequence>
<accession>A0A424WJS9</accession>
<proteinExistence type="predicted"/>
<dbReference type="SUPFAM" id="SSF52833">
    <property type="entry name" value="Thioredoxin-like"/>
    <property type="match status" value="1"/>
</dbReference>
<comment type="caution">
    <text evidence="3">The sequence shown here is derived from an EMBL/GenBank/DDBJ whole genome shotgun (WGS) entry which is preliminary data.</text>
</comment>
<evidence type="ECO:0000256" key="1">
    <source>
        <dbReference type="SAM" id="MobiDB-lite"/>
    </source>
</evidence>
<dbReference type="PANTHER" id="PTHR42852:SF13">
    <property type="entry name" value="PROTEIN DIPZ"/>
    <property type="match status" value="1"/>
</dbReference>
<dbReference type="PANTHER" id="PTHR42852">
    <property type="entry name" value="THIOL:DISULFIDE INTERCHANGE PROTEIN DSBE"/>
    <property type="match status" value="1"/>
</dbReference>
<dbReference type="AlphaFoldDB" id="A0A424WJS9"/>
<dbReference type="InterPro" id="IPR000866">
    <property type="entry name" value="AhpC/TSA"/>
</dbReference>
<dbReference type="EMBL" id="QVXO01000002">
    <property type="protein sequence ID" value="RPJ93571.1"/>
    <property type="molecule type" value="Genomic_DNA"/>
</dbReference>
<feature type="compositionally biased region" description="Basic and acidic residues" evidence="1">
    <location>
        <begin position="165"/>
        <end position="176"/>
    </location>
</feature>
<dbReference type="OrthoDB" id="9811352at2"/>
<dbReference type="InterPro" id="IPR036249">
    <property type="entry name" value="Thioredoxin-like_sf"/>
</dbReference>
<dbReference type="RefSeq" id="WP_118931536.1">
    <property type="nucleotide sequence ID" value="NZ_CP061008.1"/>
</dbReference>
<dbReference type="PROSITE" id="PS51352">
    <property type="entry name" value="THIOREDOXIN_2"/>
    <property type="match status" value="1"/>
</dbReference>
<name>A0A424WJS9_ALCXX</name>
<evidence type="ECO:0000313" key="3">
    <source>
        <dbReference type="EMBL" id="RPJ93571.1"/>
    </source>
</evidence>
<dbReference type="GO" id="GO:0016491">
    <property type="term" value="F:oxidoreductase activity"/>
    <property type="evidence" value="ECO:0007669"/>
    <property type="project" value="InterPro"/>
</dbReference>
<evidence type="ECO:0000313" key="4">
    <source>
        <dbReference type="Proteomes" id="UP000285324"/>
    </source>
</evidence>
<dbReference type="GO" id="GO:0016209">
    <property type="term" value="F:antioxidant activity"/>
    <property type="evidence" value="ECO:0007669"/>
    <property type="project" value="InterPro"/>
</dbReference>
<feature type="domain" description="Thioredoxin" evidence="2">
    <location>
        <begin position="6"/>
        <end position="159"/>
    </location>
</feature>
<evidence type="ECO:0000259" key="2">
    <source>
        <dbReference type="PROSITE" id="PS51352"/>
    </source>
</evidence>